<dbReference type="Gene3D" id="1.10.30.10">
    <property type="entry name" value="High mobility group box domain"/>
    <property type="match status" value="3"/>
</dbReference>
<dbReference type="InterPro" id="IPR009071">
    <property type="entry name" value="HMG_box_dom"/>
</dbReference>
<feature type="compositionally biased region" description="Basic and acidic residues" evidence="3">
    <location>
        <begin position="381"/>
        <end position="405"/>
    </location>
</feature>
<organism evidence="5 6">
    <name type="scientific">Brassica cretica</name>
    <name type="common">Mustard</name>
    <dbReference type="NCBI Taxonomy" id="69181"/>
    <lineage>
        <taxon>Eukaryota</taxon>
        <taxon>Viridiplantae</taxon>
        <taxon>Streptophyta</taxon>
        <taxon>Embryophyta</taxon>
        <taxon>Tracheophyta</taxon>
        <taxon>Spermatophyta</taxon>
        <taxon>Magnoliopsida</taxon>
        <taxon>eudicotyledons</taxon>
        <taxon>Gunneridae</taxon>
        <taxon>Pentapetalae</taxon>
        <taxon>rosids</taxon>
        <taxon>malvids</taxon>
        <taxon>Brassicales</taxon>
        <taxon>Brassicaceae</taxon>
        <taxon>Brassiceae</taxon>
        <taxon>Brassica</taxon>
    </lineage>
</organism>
<dbReference type="EMBL" id="QGKV02001507">
    <property type="protein sequence ID" value="KAF3530059.1"/>
    <property type="molecule type" value="Genomic_DNA"/>
</dbReference>
<keyword evidence="1" id="KW-0539">Nucleus</keyword>
<dbReference type="SMART" id="SM00398">
    <property type="entry name" value="HMG"/>
    <property type="match status" value="3"/>
</dbReference>
<keyword evidence="6" id="KW-1185">Reference proteome</keyword>
<feature type="DNA-binding region" description="HMG box" evidence="1">
    <location>
        <begin position="282"/>
        <end position="348"/>
    </location>
</feature>
<dbReference type="CDD" id="cd22006">
    <property type="entry name" value="HMG-box_AtHMGB6-like_rpt1"/>
    <property type="match status" value="1"/>
</dbReference>
<evidence type="ECO:0000313" key="5">
    <source>
        <dbReference type="EMBL" id="KAF3530059.1"/>
    </source>
</evidence>
<name>A0ABQ7BCW2_BRACR</name>
<evidence type="ECO:0000256" key="3">
    <source>
        <dbReference type="SAM" id="MobiDB-lite"/>
    </source>
</evidence>
<dbReference type="Pfam" id="PF00505">
    <property type="entry name" value="HMG_box"/>
    <property type="match status" value="3"/>
</dbReference>
<dbReference type="CDD" id="cd22007">
    <property type="entry name" value="HMG-box_AtHMGB6-like_rpt2"/>
    <property type="match status" value="1"/>
</dbReference>
<gene>
    <name evidence="5" type="ORF">DY000_02038085</name>
</gene>
<keyword evidence="1" id="KW-0238">DNA-binding</keyword>
<feature type="DNA-binding region" description="HMG box" evidence="1">
    <location>
        <begin position="406"/>
        <end position="474"/>
    </location>
</feature>
<evidence type="ECO:0000259" key="4">
    <source>
        <dbReference type="PROSITE" id="PS50118"/>
    </source>
</evidence>
<dbReference type="PANTHER" id="PTHR46912:SF2">
    <property type="entry name" value="HIGH MOBILITY GROUP B PROTEIN 6"/>
    <property type="match status" value="1"/>
</dbReference>
<dbReference type="SUPFAM" id="SSF47095">
    <property type="entry name" value="HMG-box"/>
    <property type="match status" value="3"/>
</dbReference>
<dbReference type="InterPro" id="IPR044601">
    <property type="entry name" value="HMGB6/HMGB13"/>
</dbReference>
<feature type="domain" description="HMG box" evidence="4">
    <location>
        <begin position="282"/>
        <end position="348"/>
    </location>
</feature>
<accession>A0ABQ7BCW2</accession>
<feature type="region of interest" description="Disordered" evidence="3">
    <location>
        <begin position="377"/>
        <end position="414"/>
    </location>
</feature>
<keyword evidence="2" id="KW-0175">Coiled coil</keyword>
<feature type="domain" description="HMG box" evidence="4">
    <location>
        <begin position="165"/>
        <end position="233"/>
    </location>
</feature>
<evidence type="ECO:0000256" key="2">
    <source>
        <dbReference type="SAM" id="Coils"/>
    </source>
</evidence>
<feature type="region of interest" description="Disordered" evidence="3">
    <location>
        <begin position="1"/>
        <end position="44"/>
    </location>
</feature>
<feature type="coiled-coil region" evidence="2">
    <location>
        <begin position="445"/>
        <end position="483"/>
    </location>
</feature>
<dbReference type="InterPro" id="IPR036910">
    <property type="entry name" value="HMG_box_dom_sf"/>
</dbReference>
<proteinExistence type="predicted"/>
<feature type="DNA-binding region" description="HMG box" evidence="1">
    <location>
        <begin position="165"/>
        <end position="233"/>
    </location>
</feature>
<dbReference type="PANTHER" id="PTHR46912">
    <property type="entry name" value="HIGH MOBILITY GROUP B PROTEIN 13"/>
    <property type="match status" value="1"/>
</dbReference>
<dbReference type="PROSITE" id="PS50118">
    <property type="entry name" value="HMG_BOX_2"/>
    <property type="match status" value="3"/>
</dbReference>
<evidence type="ECO:0000313" key="6">
    <source>
        <dbReference type="Proteomes" id="UP000266723"/>
    </source>
</evidence>
<reference evidence="5 6" key="1">
    <citation type="journal article" date="2020" name="BMC Genomics">
        <title>Intraspecific diversification of the crop wild relative Brassica cretica Lam. using demographic model selection.</title>
        <authorList>
            <person name="Kioukis A."/>
            <person name="Michalopoulou V.A."/>
            <person name="Briers L."/>
            <person name="Pirintsos S."/>
            <person name="Studholme D.J."/>
            <person name="Pavlidis P."/>
            <person name="Sarris P.F."/>
        </authorList>
    </citation>
    <scope>NUCLEOTIDE SEQUENCE [LARGE SCALE GENOMIC DNA]</scope>
    <source>
        <strain evidence="6">cv. PFS-1207/04</strain>
    </source>
</reference>
<feature type="domain" description="HMG box" evidence="4">
    <location>
        <begin position="406"/>
        <end position="474"/>
    </location>
</feature>
<feature type="compositionally biased region" description="Basic residues" evidence="3">
    <location>
        <begin position="11"/>
        <end position="21"/>
    </location>
</feature>
<evidence type="ECO:0000256" key="1">
    <source>
        <dbReference type="PROSITE-ProRule" id="PRU00267"/>
    </source>
</evidence>
<protein>
    <recommendedName>
        <fullName evidence="4">HMG box domain-containing protein</fullName>
    </recommendedName>
</protein>
<comment type="caution">
    <text evidence="5">The sequence shown here is derived from an EMBL/GenBank/DDBJ whole genome shotgun (WGS) entry which is preliminary data.</text>
</comment>
<sequence length="484" mass="56530">MATSADPAPTKKSRNSRKALKQKNEIVTTETPPSPVSAKGKSAKSFEKDLLEMQTMMEKMKIEKDKTEELLKEKDEILRRKEEELVTRDAEQEKLKTELKKLQKMKEFKPNMVYRSLDLDLAFTFEISILICLLMMMMTFACGQSLTQAEQEKVNKKKKKDCPERKRPSSSYILWCKEQREEVKKQNPEADFKETANILGAKWKSLSAEEKKPYEERYQVEKEAYLQVIAKEKREREAMKLLDDEQKQKTAMDLLDQYLQFVQEGEQDIKKKSKKEKDPLKPKHPISAFLVYANERRAALRQENKNVVEVAKMTGEEWKKFSDKEKAPYEEVAKKNKETYLQAMEEYKRTKEEEAMSQKKEEEELLKLHKQEALQLLKKKEKTDNLIKKEKETKKKKNENVDPNKPKKPASSFILFSKDARKALTEERPGTSNSTVTALISVKWKELGEEEKQSYNNKAAKLMEAYKKELEDYNKKSAAATTSS</sequence>
<dbReference type="Proteomes" id="UP000266723">
    <property type="component" value="Unassembled WGS sequence"/>
</dbReference>